<evidence type="ECO:0000256" key="1">
    <source>
        <dbReference type="SAM" id="MobiDB-lite"/>
    </source>
</evidence>
<dbReference type="SUPFAM" id="SSF56935">
    <property type="entry name" value="Porins"/>
    <property type="match status" value="1"/>
</dbReference>
<feature type="region of interest" description="Disordered" evidence="1">
    <location>
        <begin position="798"/>
        <end position="817"/>
    </location>
</feature>
<evidence type="ECO:0000313" key="3">
    <source>
        <dbReference type="EMBL" id="TCV19622.1"/>
    </source>
</evidence>
<feature type="domain" description="Outer membrane protein beta-barrel" evidence="2">
    <location>
        <begin position="385"/>
        <end position="791"/>
    </location>
</feature>
<evidence type="ECO:0000259" key="2">
    <source>
        <dbReference type="Pfam" id="PF14905"/>
    </source>
</evidence>
<accession>A0A4R3W184</accession>
<protein>
    <submittedName>
        <fullName evidence="3">Outer membrane receptor protein involved in Fe transport</fullName>
    </submittedName>
</protein>
<dbReference type="Pfam" id="PF13620">
    <property type="entry name" value="CarboxypepD_reg"/>
    <property type="match status" value="1"/>
</dbReference>
<dbReference type="InterPro" id="IPR013784">
    <property type="entry name" value="Carb-bd-like_fold"/>
</dbReference>
<proteinExistence type="predicted"/>
<dbReference type="Pfam" id="PF14905">
    <property type="entry name" value="OMP_b-brl_3"/>
    <property type="match status" value="1"/>
</dbReference>
<dbReference type="RefSeq" id="WP_132776706.1">
    <property type="nucleotide sequence ID" value="NZ_SMBZ01000004.1"/>
</dbReference>
<dbReference type="Proteomes" id="UP000295197">
    <property type="component" value="Unassembled WGS sequence"/>
</dbReference>
<dbReference type="EMBL" id="SMBZ01000004">
    <property type="protein sequence ID" value="TCV19622.1"/>
    <property type="molecule type" value="Genomic_DNA"/>
</dbReference>
<dbReference type="SUPFAM" id="SSF49452">
    <property type="entry name" value="Starch-binding domain-like"/>
    <property type="match status" value="1"/>
</dbReference>
<name>A0A4R3W184_9SPHI</name>
<dbReference type="InterPro" id="IPR041700">
    <property type="entry name" value="OMP_b-brl_3"/>
</dbReference>
<dbReference type="PANTHER" id="PTHR40980">
    <property type="entry name" value="PLUG DOMAIN-CONTAINING PROTEIN"/>
    <property type="match status" value="1"/>
</dbReference>
<reference evidence="3 4" key="1">
    <citation type="submission" date="2019-03" db="EMBL/GenBank/DDBJ databases">
        <title>Genomic Encyclopedia of Type Strains, Phase IV (KMG-IV): sequencing the most valuable type-strain genomes for metagenomic binning, comparative biology and taxonomic classification.</title>
        <authorList>
            <person name="Goeker M."/>
        </authorList>
    </citation>
    <scope>NUCLEOTIDE SEQUENCE [LARGE SCALE GENOMIC DNA]</scope>
    <source>
        <strain evidence="3 4">DSM 22362</strain>
    </source>
</reference>
<dbReference type="InterPro" id="IPR037066">
    <property type="entry name" value="Plug_dom_sf"/>
</dbReference>
<keyword evidence="4" id="KW-1185">Reference proteome</keyword>
<dbReference type="PANTHER" id="PTHR40980:SF4">
    <property type="entry name" value="TONB-DEPENDENT RECEPTOR-LIKE BETA-BARREL DOMAIN-CONTAINING PROTEIN"/>
    <property type="match status" value="1"/>
</dbReference>
<dbReference type="GO" id="GO:0030246">
    <property type="term" value="F:carbohydrate binding"/>
    <property type="evidence" value="ECO:0007669"/>
    <property type="project" value="InterPro"/>
</dbReference>
<comment type="caution">
    <text evidence="3">The sequence shown here is derived from an EMBL/GenBank/DDBJ whole genome shotgun (WGS) entry which is preliminary data.</text>
</comment>
<dbReference type="OrthoDB" id="606851at2"/>
<evidence type="ECO:0000313" key="4">
    <source>
        <dbReference type="Proteomes" id="UP000295197"/>
    </source>
</evidence>
<keyword evidence="3" id="KW-0675">Receptor</keyword>
<organism evidence="3 4">
    <name type="scientific">Sphingobacterium alimentarium</name>
    <dbReference type="NCBI Taxonomy" id="797292"/>
    <lineage>
        <taxon>Bacteria</taxon>
        <taxon>Pseudomonadati</taxon>
        <taxon>Bacteroidota</taxon>
        <taxon>Sphingobacteriia</taxon>
        <taxon>Sphingobacteriales</taxon>
        <taxon>Sphingobacteriaceae</taxon>
        <taxon>Sphingobacterium</taxon>
    </lineage>
</organism>
<dbReference type="Gene3D" id="2.170.130.10">
    <property type="entry name" value="TonB-dependent receptor, plug domain"/>
    <property type="match status" value="1"/>
</dbReference>
<gene>
    <name evidence="3" type="ORF">EDC17_1004144</name>
</gene>
<feature type="compositionally biased region" description="Polar residues" evidence="1">
    <location>
        <begin position="798"/>
        <end position="807"/>
    </location>
</feature>
<dbReference type="Gene3D" id="2.60.40.1120">
    <property type="entry name" value="Carboxypeptidase-like, regulatory domain"/>
    <property type="match status" value="1"/>
</dbReference>
<dbReference type="AlphaFoldDB" id="A0A4R3W184"/>
<sequence>MYNILIRAITVVGLIWNTFALNAQESGGIIHGRVLDIDGTPLVGATTSLVREVDTFTISSVATDEYGKYRHANIEAGDYQLIVNHLGNERYISELLRIEAGATMLMTDIEIGESTTILKEVIVVRKEPYITQKIDRTVVNVDALISNAGTNALDVLEKTPGVRVDPNGMINLAGKAGVVVYIDNRPTYMSGEELANYLRSMPASSLQKIEVMQNPPAQYDAAGDAGILNILTKKAPGTGFTAGLDLGLIQHRYTASNNSMNFGYSGNKLRMNGNLGYVVQNGFADVSISRQFFDATGKITSTFDQLSKIRRQGQGMLSMINVDYNLTEKSTMGIVLNGTFARPNRKTPNRNSIYDSGGMLDSTLLSDNLEKGRIGNISFNLNYRRKFDKENHDFIINADYLNFQIDRDQRFNNSGIQNDGLLTFFEQLSGKLESDINIYSINADYRYPLTEDILISTGVKTNFTKTGNTADYFFVKNDEYIPDYDKTNNFRYRENINAAYVNFYADYQRLSIQLGLRIENTIGSGHQLGNVMRPDSSFNRNYTGLFPTLFMLYKLDSLSHNQLRFSYGRRLERPYYQDLNPFLNPVDHYTYNVGNPYLEPSFSNKIELSHIFKNMVTTSIGYSDARNLVSETIEIMDGTYYSRPNNIGRTTVWNASVDVALSPIRWWDLQFRAEMARLHARGDFYMGYLDNIGYNGYIQGMMGFGLGKGWRVQVDGHYQTDITQAQFVYGSKWGVNTGVSKKISDRTSIRFSASDIFYTNINRGIINDLHDAKANYRNVGDTRRFQLTFSFRFGNSGVSKPGNQTNSADEERSRVKL</sequence>